<feature type="signal peptide" evidence="1">
    <location>
        <begin position="1"/>
        <end position="28"/>
    </location>
</feature>
<dbReference type="PROSITE" id="PS51473">
    <property type="entry name" value="GNK2"/>
    <property type="match status" value="1"/>
</dbReference>
<evidence type="ECO:0000256" key="1">
    <source>
        <dbReference type="SAM" id="SignalP"/>
    </source>
</evidence>
<protein>
    <recommendedName>
        <fullName evidence="2">Gnk2-homologous domain-containing protein</fullName>
    </recommendedName>
</protein>
<keyword evidence="4" id="KW-1185">Reference proteome</keyword>
<proteinExistence type="predicted"/>
<gene>
    <name evidence="3" type="ORF">LTRI10_LOCUS4419</name>
</gene>
<reference evidence="3 4" key="1">
    <citation type="submission" date="2024-04" db="EMBL/GenBank/DDBJ databases">
        <authorList>
            <person name="Fracassetti M."/>
        </authorList>
    </citation>
    <scope>NUCLEOTIDE SEQUENCE [LARGE SCALE GENOMIC DNA]</scope>
</reference>
<evidence type="ECO:0000313" key="4">
    <source>
        <dbReference type="Proteomes" id="UP001497516"/>
    </source>
</evidence>
<dbReference type="InterPro" id="IPR002902">
    <property type="entry name" value="GNK2"/>
</dbReference>
<feature type="chain" id="PRO_5043774412" description="Gnk2-homologous domain-containing protein" evidence="1">
    <location>
        <begin position="29"/>
        <end position="126"/>
    </location>
</feature>
<feature type="domain" description="Gnk2-homologous" evidence="2">
    <location>
        <begin position="22"/>
        <end position="126"/>
    </location>
</feature>
<dbReference type="AlphaFoldDB" id="A0AAV2CJI3"/>
<name>A0AAV2CJI3_9ROSI</name>
<keyword evidence="1" id="KW-0732">Signal</keyword>
<evidence type="ECO:0000259" key="2">
    <source>
        <dbReference type="PROSITE" id="PS51473"/>
    </source>
</evidence>
<dbReference type="Proteomes" id="UP001497516">
    <property type="component" value="Chromosome 1"/>
</dbReference>
<evidence type="ECO:0000313" key="3">
    <source>
        <dbReference type="EMBL" id="CAL1356740.1"/>
    </source>
</evidence>
<accession>A0AAV2CJI3</accession>
<sequence length="126" mass="13384">MASFSFKKAVVLSVSILFLLMLTTRVEAGCGRKKTRVHGYKSAVSDLLSEVVGSVPNKASLSVTRKVRPVRVDASCYDPSSDPNDCGACLGGVVTSLAQYCLASGDVRESGSFSGNGCRVQYKRLN</sequence>
<organism evidence="3 4">
    <name type="scientific">Linum trigynum</name>
    <dbReference type="NCBI Taxonomy" id="586398"/>
    <lineage>
        <taxon>Eukaryota</taxon>
        <taxon>Viridiplantae</taxon>
        <taxon>Streptophyta</taxon>
        <taxon>Embryophyta</taxon>
        <taxon>Tracheophyta</taxon>
        <taxon>Spermatophyta</taxon>
        <taxon>Magnoliopsida</taxon>
        <taxon>eudicotyledons</taxon>
        <taxon>Gunneridae</taxon>
        <taxon>Pentapetalae</taxon>
        <taxon>rosids</taxon>
        <taxon>fabids</taxon>
        <taxon>Malpighiales</taxon>
        <taxon>Linaceae</taxon>
        <taxon>Linum</taxon>
    </lineage>
</organism>
<dbReference type="EMBL" id="OZ034813">
    <property type="protein sequence ID" value="CAL1356740.1"/>
    <property type="molecule type" value="Genomic_DNA"/>
</dbReference>